<dbReference type="CDD" id="cd17324">
    <property type="entry name" value="MFS_NepI_like"/>
    <property type="match status" value="1"/>
</dbReference>
<keyword evidence="3 6" id="KW-0812">Transmembrane</keyword>
<comment type="subcellular location">
    <subcellularLocation>
        <location evidence="1">Cell membrane</location>
        <topology evidence="1">Multi-pass membrane protein</topology>
    </subcellularLocation>
</comment>
<protein>
    <submittedName>
        <fullName evidence="8">Predicted arabinose efflux permease, MFS family</fullName>
    </submittedName>
</protein>
<dbReference type="InterPro" id="IPR011701">
    <property type="entry name" value="MFS"/>
</dbReference>
<organism evidence="8 9">
    <name type="scientific">Roseivivax lentus</name>
    <dbReference type="NCBI Taxonomy" id="633194"/>
    <lineage>
        <taxon>Bacteria</taxon>
        <taxon>Pseudomonadati</taxon>
        <taxon>Pseudomonadota</taxon>
        <taxon>Alphaproteobacteria</taxon>
        <taxon>Rhodobacterales</taxon>
        <taxon>Roseobacteraceae</taxon>
        <taxon>Roseivivax</taxon>
    </lineage>
</organism>
<keyword evidence="2" id="KW-1003">Cell membrane</keyword>
<feature type="transmembrane region" description="Helical" evidence="6">
    <location>
        <begin position="76"/>
        <end position="99"/>
    </location>
</feature>
<dbReference type="InterPro" id="IPR036259">
    <property type="entry name" value="MFS_trans_sf"/>
</dbReference>
<dbReference type="STRING" id="633194.SAMN05421759_101549"/>
<evidence type="ECO:0000313" key="9">
    <source>
        <dbReference type="Proteomes" id="UP000186684"/>
    </source>
</evidence>
<feature type="transmembrane region" description="Helical" evidence="6">
    <location>
        <begin position="244"/>
        <end position="263"/>
    </location>
</feature>
<dbReference type="OrthoDB" id="9788453at2"/>
<evidence type="ECO:0000259" key="7">
    <source>
        <dbReference type="PROSITE" id="PS50850"/>
    </source>
</evidence>
<feature type="transmembrane region" description="Helical" evidence="6">
    <location>
        <begin position="270"/>
        <end position="290"/>
    </location>
</feature>
<dbReference type="PANTHER" id="PTHR43124">
    <property type="entry name" value="PURINE EFFLUX PUMP PBUE"/>
    <property type="match status" value="1"/>
</dbReference>
<evidence type="ECO:0000256" key="6">
    <source>
        <dbReference type="SAM" id="Phobius"/>
    </source>
</evidence>
<feature type="transmembrane region" description="Helical" evidence="6">
    <location>
        <begin position="105"/>
        <end position="126"/>
    </location>
</feature>
<feature type="domain" description="Major facilitator superfamily (MFS) profile" evidence="7">
    <location>
        <begin position="9"/>
        <end position="380"/>
    </location>
</feature>
<dbReference type="InterPro" id="IPR050189">
    <property type="entry name" value="MFS_Efflux_Transporters"/>
</dbReference>
<feature type="transmembrane region" description="Helical" evidence="6">
    <location>
        <begin position="9"/>
        <end position="31"/>
    </location>
</feature>
<evidence type="ECO:0000256" key="2">
    <source>
        <dbReference type="ARBA" id="ARBA00022475"/>
    </source>
</evidence>
<dbReference type="PROSITE" id="PS50850">
    <property type="entry name" value="MFS"/>
    <property type="match status" value="1"/>
</dbReference>
<feature type="transmembrane region" description="Helical" evidence="6">
    <location>
        <begin position="204"/>
        <end position="224"/>
    </location>
</feature>
<feature type="transmembrane region" description="Helical" evidence="6">
    <location>
        <begin position="358"/>
        <end position="378"/>
    </location>
</feature>
<accession>A0A1N7K8Z9</accession>
<keyword evidence="5 6" id="KW-0472">Membrane</keyword>
<feature type="transmembrane region" description="Helical" evidence="6">
    <location>
        <begin position="163"/>
        <end position="183"/>
    </location>
</feature>
<proteinExistence type="predicted"/>
<dbReference type="EMBL" id="FTOQ01000001">
    <property type="protein sequence ID" value="SIS58059.1"/>
    <property type="molecule type" value="Genomic_DNA"/>
</dbReference>
<evidence type="ECO:0000313" key="8">
    <source>
        <dbReference type="EMBL" id="SIS58059.1"/>
    </source>
</evidence>
<dbReference type="Gene3D" id="1.20.1250.20">
    <property type="entry name" value="MFS general substrate transporter like domains"/>
    <property type="match status" value="1"/>
</dbReference>
<reference evidence="9" key="1">
    <citation type="submission" date="2017-01" db="EMBL/GenBank/DDBJ databases">
        <authorList>
            <person name="Varghese N."/>
            <person name="Submissions S."/>
        </authorList>
    </citation>
    <scope>NUCLEOTIDE SEQUENCE [LARGE SCALE GENOMIC DNA]</scope>
    <source>
        <strain evidence="9">DSM 29430</strain>
    </source>
</reference>
<keyword evidence="4 6" id="KW-1133">Transmembrane helix</keyword>
<dbReference type="Proteomes" id="UP000186684">
    <property type="component" value="Unassembled WGS sequence"/>
</dbReference>
<dbReference type="SUPFAM" id="SSF103473">
    <property type="entry name" value="MFS general substrate transporter"/>
    <property type="match status" value="1"/>
</dbReference>
<dbReference type="Pfam" id="PF07690">
    <property type="entry name" value="MFS_1"/>
    <property type="match status" value="1"/>
</dbReference>
<dbReference type="RefSeq" id="WP_076444725.1">
    <property type="nucleotide sequence ID" value="NZ_FTOQ01000001.1"/>
</dbReference>
<feature type="transmembrane region" description="Helical" evidence="6">
    <location>
        <begin position="329"/>
        <end position="352"/>
    </location>
</feature>
<name>A0A1N7K8Z9_9RHOB</name>
<gene>
    <name evidence="8" type="ORF">SAMN05421759_101549</name>
</gene>
<evidence type="ECO:0000256" key="3">
    <source>
        <dbReference type="ARBA" id="ARBA00022692"/>
    </source>
</evidence>
<dbReference type="GO" id="GO:0022857">
    <property type="term" value="F:transmembrane transporter activity"/>
    <property type="evidence" value="ECO:0007669"/>
    <property type="project" value="InterPro"/>
</dbReference>
<feature type="transmembrane region" description="Helical" evidence="6">
    <location>
        <begin position="296"/>
        <end position="317"/>
    </location>
</feature>
<dbReference type="InterPro" id="IPR020846">
    <property type="entry name" value="MFS_dom"/>
</dbReference>
<evidence type="ECO:0000256" key="4">
    <source>
        <dbReference type="ARBA" id="ARBA00022989"/>
    </source>
</evidence>
<sequence length="389" mass="40258">MSDAAGRSVIATLSASNFVIGMGAFIVIGLIDPIAEGLAISRGAAGWLMTIYALSYAVLSPVLVSMTGHIGRRRVLAFGMTLFGLGMVGCATATSFPMLLLARAAAAAGAGMFTPVSAAVAAGLASDRNRGKVLAAVIFGLSLAQVAGVPAGSWIAFTFGWRVAFWMVAGLAVIAVAVVWLRVPQGLRFAPVRLSDLGHVMRDGVAMGAVLFTASILGAIFILYTYLAPLLTETMGFGRDGLTLVLLILGGGAVLGNLMGGWLADRIGYLRTLMLILGSLIVTMPLFSFLPYPVWLLVPLLFFWSLMGWSFMAAQQIRILRLAPEEASVVLALNAAAIYVGSAVGSALGAAILESAGLMALGVGGTIGAVFALAHLLASRRAAVLAERE</sequence>
<feature type="transmembrane region" description="Helical" evidence="6">
    <location>
        <begin position="133"/>
        <end position="157"/>
    </location>
</feature>
<feature type="transmembrane region" description="Helical" evidence="6">
    <location>
        <begin position="43"/>
        <end position="64"/>
    </location>
</feature>
<dbReference type="AlphaFoldDB" id="A0A1N7K8Z9"/>
<dbReference type="GO" id="GO:0005886">
    <property type="term" value="C:plasma membrane"/>
    <property type="evidence" value="ECO:0007669"/>
    <property type="project" value="UniProtKB-SubCell"/>
</dbReference>
<dbReference type="PANTHER" id="PTHR43124:SF10">
    <property type="entry name" value="PURINE EFFLUX PUMP PBUE"/>
    <property type="match status" value="1"/>
</dbReference>
<evidence type="ECO:0000256" key="5">
    <source>
        <dbReference type="ARBA" id="ARBA00023136"/>
    </source>
</evidence>
<keyword evidence="9" id="KW-1185">Reference proteome</keyword>
<evidence type="ECO:0000256" key="1">
    <source>
        <dbReference type="ARBA" id="ARBA00004651"/>
    </source>
</evidence>